<accession>A0A1H6XQI3</accession>
<organism evidence="4 5">
    <name type="scientific">Frateuria terrea</name>
    <dbReference type="NCBI Taxonomy" id="529704"/>
    <lineage>
        <taxon>Bacteria</taxon>
        <taxon>Pseudomonadati</taxon>
        <taxon>Pseudomonadota</taxon>
        <taxon>Gammaproteobacteria</taxon>
        <taxon>Lysobacterales</taxon>
        <taxon>Rhodanobacteraceae</taxon>
        <taxon>Frateuria</taxon>
    </lineage>
</organism>
<dbReference type="PANTHER" id="PTHR44227">
    <property type="match status" value="1"/>
</dbReference>
<evidence type="ECO:0000256" key="2">
    <source>
        <dbReference type="ARBA" id="ARBA00022803"/>
    </source>
</evidence>
<evidence type="ECO:0000313" key="4">
    <source>
        <dbReference type="EMBL" id="SEJ31311.1"/>
    </source>
</evidence>
<sequence>MDVREKGQPLFAKPRTSGRAGGWIMLALLALTIVAYYPGLSGGFLFDDYPNIVDNPGVQPTDASLGTLVRAALSSPSSEFKRPLASLTFAANYLAAGLDPYWMKLTNLVIHLLNGVAMFFLARALLRRFRDEYPAGWLAALIAGAWLLLPINLTGVLYIVQRMESMANLFVLVGLLGYVHARSKLRDAKDENGAWRYYALCTASLVMATAIGLLAKETAVMLPLYAAITEWVVFGFRDRQNRVDRTIASLFLVVLVLPLIMGLVWLLPAVLDPADWATRDFTLATRLLSEARIVTDYIGWTILPTAEALSFYHDDFIPSSSLLSPWTTLAGVLALAALLALALWLRRRRPLAALGILLFLGCHLLTGTILPLELIYEHRNYFASFGLLLAIVPVLAVAWKSPMALPRYVALGGLILFWLAQTAATAYAWGDPLRLAADLADRAPRSPRAQYELGRAYIIYSHYDPDSPFTRLAYAPLERATKLPDSSILPEQALIFMNARMGLPIKNAWWDSLIGKLRAKTPGVQDESSLGALTQCAREGLCHLSQERMVAAFLAATSHPNPSARLLATYGDYAWNVLDNHSLGLSLSQKAAAARPGEAAYRITCIRMLVALGRVEDAKQEYQELEGMNVGGALDHELRSLREAIDALHTGASNSASGS</sequence>
<feature type="transmembrane region" description="Helical" evidence="3">
    <location>
        <begin position="20"/>
        <end position="39"/>
    </location>
</feature>
<feature type="transmembrane region" description="Helical" evidence="3">
    <location>
        <begin position="220"/>
        <end position="236"/>
    </location>
</feature>
<evidence type="ECO:0000313" key="5">
    <source>
        <dbReference type="Proteomes" id="UP000199420"/>
    </source>
</evidence>
<keyword evidence="1" id="KW-0677">Repeat</keyword>
<dbReference type="AlphaFoldDB" id="A0A1H6XQI3"/>
<dbReference type="STRING" id="529704.SAMN02927913_2488"/>
<feature type="transmembrane region" description="Helical" evidence="3">
    <location>
        <begin position="108"/>
        <end position="126"/>
    </location>
</feature>
<dbReference type="PANTHER" id="PTHR44227:SF3">
    <property type="entry name" value="PROTEIN O-MANNOSYL-TRANSFERASE TMTC4"/>
    <property type="match status" value="1"/>
</dbReference>
<keyword evidence="3" id="KW-0472">Membrane</keyword>
<feature type="transmembrane region" description="Helical" evidence="3">
    <location>
        <begin position="138"/>
        <end position="160"/>
    </location>
</feature>
<feature type="transmembrane region" description="Helical" evidence="3">
    <location>
        <begin position="195"/>
        <end position="214"/>
    </location>
</feature>
<reference evidence="4 5" key="1">
    <citation type="submission" date="2016-10" db="EMBL/GenBank/DDBJ databases">
        <authorList>
            <person name="de Groot N.N."/>
        </authorList>
    </citation>
    <scope>NUCLEOTIDE SEQUENCE [LARGE SCALE GENOMIC DNA]</scope>
    <source>
        <strain evidence="4 5">DSM 26515</strain>
    </source>
</reference>
<evidence type="ECO:0000256" key="1">
    <source>
        <dbReference type="ARBA" id="ARBA00022737"/>
    </source>
</evidence>
<feature type="transmembrane region" description="Helical" evidence="3">
    <location>
        <begin position="352"/>
        <end position="375"/>
    </location>
</feature>
<evidence type="ECO:0008006" key="6">
    <source>
        <dbReference type="Google" id="ProtNLM"/>
    </source>
</evidence>
<feature type="transmembrane region" description="Helical" evidence="3">
    <location>
        <begin position="248"/>
        <end position="271"/>
    </location>
</feature>
<proteinExistence type="predicted"/>
<gene>
    <name evidence="4" type="ORF">SAMN04487997_2953</name>
</gene>
<feature type="transmembrane region" description="Helical" evidence="3">
    <location>
        <begin position="408"/>
        <end position="429"/>
    </location>
</feature>
<feature type="transmembrane region" description="Helical" evidence="3">
    <location>
        <begin position="166"/>
        <end position="183"/>
    </location>
</feature>
<keyword evidence="5" id="KW-1185">Reference proteome</keyword>
<protein>
    <recommendedName>
        <fullName evidence="6">Tetratricopeptide repeat-containing protein</fullName>
    </recommendedName>
</protein>
<keyword evidence="2" id="KW-0802">TPR repeat</keyword>
<keyword evidence="3" id="KW-1133">Transmembrane helix</keyword>
<feature type="transmembrane region" description="Helical" evidence="3">
    <location>
        <begin position="381"/>
        <end position="399"/>
    </location>
</feature>
<feature type="transmembrane region" description="Helical" evidence="3">
    <location>
        <begin position="326"/>
        <end position="345"/>
    </location>
</feature>
<evidence type="ECO:0000256" key="3">
    <source>
        <dbReference type="SAM" id="Phobius"/>
    </source>
</evidence>
<dbReference type="EMBL" id="FNYC01000006">
    <property type="protein sequence ID" value="SEJ31311.1"/>
    <property type="molecule type" value="Genomic_DNA"/>
</dbReference>
<keyword evidence="3" id="KW-0812">Transmembrane</keyword>
<name>A0A1H6XQI3_9GAMM</name>
<dbReference type="InterPro" id="IPR052346">
    <property type="entry name" value="O-mannosyl-transferase_TMTC"/>
</dbReference>
<dbReference type="Proteomes" id="UP000199420">
    <property type="component" value="Unassembled WGS sequence"/>
</dbReference>